<proteinExistence type="predicted"/>
<dbReference type="GO" id="GO:0030332">
    <property type="term" value="F:cyclin binding"/>
    <property type="evidence" value="ECO:0007669"/>
    <property type="project" value="TreeGrafter"/>
</dbReference>
<dbReference type="STRING" id="105785.A0A2J7RPK1"/>
<comment type="subunit">
    <text evidence="8">Interacts with UBE2C/UbcH10 (E2 ubiquitin-conjugating enzyme). In vitro, interacts with cyclin-B.</text>
</comment>
<evidence type="ECO:0000256" key="4">
    <source>
        <dbReference type="ARBA" id="ARBA00029737"/>
    </source>
</evidence>
<protein>
    <recommendedName>
        <fullName evidence="3">E3 ubiquitin-protein ligase E3D</fullName>
        <ecNumber evidence="2">2.3.2.26</ecNumber>
    </recommendedName>
    <alternativeName>
        <fullName evidence="6">HECT-type E3 ubiquitin transferase E3D</fullName>
    </alternativeName>
    <alternativeName>
        <fullName evidence="5">UbcH10-binding protein with a HECT-like domain</fullName>
    </alternativeName>
    <alternativeName>
        <fullName evidence="4">Ubiquitin-conjugating enzyme E2C-binding protein</fullName>
    </alternativeName>
</protein>
<dbReference type="OrthoDB" id="10264956at2759"/>
<dbReference type="GO" id="GO:0006513">
    <property type="term" value="P:protein monoubiquitination"/>
    <property type="evidence" value="ECO:0007669"/>
    <property type="project" value="TreeGrafter"/>
</dbReference>
<dbReference type="InParanoid" id="A0A2J7RPK1"/>
<reference evidence="9 10" key="1">
    <citation type="submission" date="2017-12" db="EMBL/GenBank/DDBJ databases">
        <title>Hemimetabolous genomes reveal molecular basis of termite eusociality.</title>
        <authorList>
            <person name="Harrison M.C."/>
            <person name="Jongepier E."/>
            <person name="Robertson H.M."/>
            <person name="Arning N."/>
            <person name="Bitard-Feildel T."/>
            <person name="Chao H."/>
            <person name="Childers C.P."/>
            <person name="Dinh H."/>
            <person name="Doddapaneni H."/>
            <person name="Dugan S."/>
            <person name="Gowin J."/>
            <person name="Greiner C."/>
            <person name="Han Y."/>
            <person name="Hu H."/>
            <person name="Hughes D.S.T."/>
            <person name="Huylmans A.-K."/>
            <person name="Kemena C."/>
            <person name="Kremer L.P.M."/>
            <person name="Lee S.L."/>
            <person name="Lopez-Ezquerra A."/>
            <person name="Mallet L."/>
            <person name="Monroy-Kuhn J.M."/>
            <person name="Moser A."/>
            <person name="Murali S.C."/>
            <person name="Muzny D.M."/>
            <person name="Otani S."/>
            <person name="Piulachs M.-D."/>
            <person name="Poelchau M."/>
            <person name="Qu J."/>
            <person name="Schaub F."/>
            <person name="Wada-Katsumata A."/>
            <person name="Worley K.C."/>
            <person name="Xie Q."/>
            <person name="Ylla G."/>
            <person name="Poulsen M."/>
            <person name="Gibbs R.A."/>
            <person name="Schal C."/>
            <person name="Richards S."/>
            <person name="Belles X."/>
            <person name="Korb J."/>
            <person name="Bornberg-Bauer E."/>
        </authorList>
    </citation>
    <scope>NUCLEOTIDE SEQUENCE [LARGE SCALE GENOMIC DNA]</scope>
    <source>
        <tissue evidence="9">Whole body</tissue>
    </source>
</reference>
<comment type="catalytic activity">
    <reaction evidence="1">
        <text>S-ubiquitinyl-[E2 ubiquitin-conjugating enzyme]-L-cysteine + [acceptor protein]-L-lysine = [E2 ubiquitin-conjugating enzyme]-L-cysteine + N(6)-ubiquitinyl-[acceptor protein]-L-lysine.</text>
        <dbReference type="EC" id="2.3.2.26"/>
    </reaction>
</comment>
<dbReference type="EMBL" id="NEVH01001358">
    <property type="protein sequence ID" value="PNF42748.1"/>
    <property type="molecule type" value="Genomic_DNA"/>
</dbReference>
<comment type="function">
    <text evidence="7">E3 ubiquitin-protein ligase which accepts ubiquitin from specific E2 ubiquitin-conjugating enzymes, and transfers it to substrates, generally promoting their degradation by the proteasome. Independently of its E3 ubiquitin-protein ligase activity, acts as an inhibitor of CPSF3 endonuclease activity by blocking CPSF3 active site.</text>
</comment>
<dbReference type="Proteomes" id="UP000235965">
    <property type="component" value="Unassembled WGS sequence"/>
</dbReference>
<dbReference type="GO" id="GO:0000151">
    <property type="term" value="C:ubiquitin ligase complex"/>
    <property type="evidence" value="ECO:0007669"/>
    <property type="project" value="TreeGrafter"/>
</dbReference>
<gene>
    <name evidence="9" type="ORF">B7P43_G13610</name>
</gene>
<dbReference type="AlphaFoldDB" id="A0A2J7RPK1"/>
<accession>A0A2J7RPK1</accession>
<dbReference type="GO" id="GO:0043161">
    <property type="term" value="P:proteasome-mediated ubiquitin-dependent protein catabolic process"/>
    <property type="evidence" value="ECO:0007669"/>
    <property type="project" value="TreeGrafter"/>
</dbReference>
<dbReference type="GO" id="GO:0005829">
    <property type="term" value="C:cytosol"/>
    <property type="evidence" value="ECO:0007669"/>
    <property type="project" value="TreeGrafter"/>
</dbReference>
<name>A0A2J7RPK1_9NEOP</name>
<evidence type="ECO:0000256" key="8">
    <source>
        <dbReference type="ARBA" id="ARBA00064185"/>
    </source>
</evidence>
<dbReference type="PANTHER" id="PTHR31531">
    <property type="entry name" value="E3 UBIQUITIN-PROTEIN LIGASE E3D FAMILY MEMBER"/>
    <property type="match status" value="1"/>
</dbReference>
<evidence type="ECO:0000313" key="10">
    <source>
        <dbReference type="Proteomes" id="UP000235965"/>
    </source>
</evidence>
<dbReference type="GO" id="GO:0051865">
    <property type="term" value="P:protein autoubiquitination"/>
    <property type="evidence" value="ECO:0007669"/>
    <property type="project" value="TreeGrafter"/>
</dbReference>
<keyword evidence="10" id="KW-1185">Reference proteome</keyword>
<evidence type="ECO:0000256" key="3">
    <source>
        <dbReference type="ARBA" id="ARBA00013646"/>
    </source>
</evidence>
<evidence type="ECO:0000313" key="9">
    <source>
        <dbReference type="EMBL" id="PNF42748.1"/>
    </source>
</evidence>
<evidence type="ECO:0000256" key="5">
    <source>
        <dbReference type="ARBA" id="ARBA00032234"/>
    </source>
</evidence>
<dbReference type="InterPro" id="IPR019193">
    <property type="entry name" value="UBQ-conj_enz_E2-bd_prot"/>
</dbReference>
<dbReference type="GO" id="GO:0005634">
    <property type="term" value="C:nucleus"/>
    <property type="evidence" value="ECO:0007669"/>
    <property type="project" value="TreeGrafter"/>
</dbReference>
<dbReference type="GO" id="GO:0000209">
    <property type="term" value="P:protein polyubiquitination"/>
    <property type="evidence" value="ECO:0007669"/>
    <property type="project" value="TreeGrafter"/>
</dbReference>
<evidence type="ECO:0000256" key="6">
    <source>
        <dbReference type="ARBA" id="ARBA00032298"/>
    </source>
</evidence>
<dbReference type="GO" id="GO:0031624">
    <property type="term" value="F:ubiquitin conjugating enzyme binding"/>
    <property type="evidence" value="ECO:0007669"/>
    <property type="project" value="TreeGrafter"/>
</dbReference>
<dbReference type="Pfam" id="PF09814">
    <property type="entry name" value="HECT_2"/>
    <property type="match status" value="1"/>
</dbReference>
<evidence type="ECO:0000256" key="1">
    <source>
        <dbReference type="ARBA" id="ARBA00000885"/>
    </source>
</evidence>
<evidence type="ECO:0000256" key="7">
    <source>
        <dbReference type="ARBA" id="ARBA00053831"/>
    </source>
</evidence>
<organism evidence="9 10">
    <name type="scientific">Cryptotermes secundus</name>
    <dbReference type="NCBI Taxonomy" id="105785"/>
    <lineage>
        <taxon>Eukaryota</taxon>
        <taxon>Metazoa</taxon>
        <taxon>Ecdysozoa</taxon>
        <taxon>Arthropoda</taxon>
        <taxon>Hexapoda</taxon>
        <taxon>Insecta</taxon>
        <taxon>Pterygota</taxon>
        <taxon>Neoptera</taxon>
        <taxon>Polyneoptera</taxon>
        <taxon>Dictyoptera</taxon>
        <taxon>Blattodea</taxon>
        <taxon>Blattoidea</taxon>
        <taxon>Termitoidae</taxon>
        <taxon>Kalotermitidae</taxon>
        <taxon>Cryptotermitinae</taxon>
        <taxon>Cryptotermes</taxon>
    </lineage>
</organism>
<dbReference type="EMBL" id="NEVH01001358">
    <property type="protein sequence ID" value="PNF42749.1"/>
    <property type="molecule type" value="Genomic_DNA"/>
</dbReference>
<dbReference type="GO" id="GO:0061630">
    <property type="term" value="F:ubiquitin protein ligase activity"/>
    <property type="evidence" value="ECO:0007669"/>
    <property type="project" value="UniProtKB-EC"/>
</dbReference>
<dbReference type="PANTHER" id="PTHR31531:SF2">
    <property type="entry name" value="E3 UBIQUITIN-PROTEIN LIGASE E3D"/>
    <property type="match status" value="1"/>
</dbReference>
<sequence>MIHSVIVEMRPRLQVCNVFIATKECVNKEESVKINIKTSGVEVTWLAETCEMVQVISLHDYKLKPVSLSALQVQKNSVSFRIQTEPLINILGSFASEILPFDQSSDTIESDTSRLLTPCIYTGKAYQLSCKCCGMIMSKQDIFFTRVLPLPSSALWETGDWFCHQHSCSSNMEHSVLEPKETDCFYGMCHMLLNPSVLNVRNGRVLRCSRCMAWLGTHISSTAVKLWNCTTSYEGNINSTALEDFIYTVRSAFKNSFGMTCRLVLETRSSEQESQYLLLWAMDKNLDLLVGGEDDLSCMKENVGKIIIECKMEVKKTMKLLYMYHKDCNSVVKTWQDEYNVQCLEVAKQMFTEGLEYLIRGTQYIPVPYKLTNSFFVTYLGL</sequence>
<comment type="caution">
    <text evidence="9">The sequence shown here is derived from an EMBL/GenBank/DDBJ whole genome shotgun (WGS) entry which is preliminary data.</text>
</comment>
<dbReference type="EC" id="2.3.2.26" evidence="2"/>
<dbReference type="FunCoup" id="A0A2J7RPK1">
    <property type="interactions" value="7"/>
</dbReference>
<evidence type="ECO:0000256" key="2">
    <source>
        <dbReference type="ARBA" id="ARBA00012485"/>
    </source>
</evidence>